<evidence type="ECO:0000313" key="5">
    <source>
        <dbReference type="Proteomes" id="UP000008143"/>
    </source>
</evidence>
<dbReference type="InterPro" id="IPR016186">
    <property type="entry name" value="C-type_lectin-like/link_sf"/>
</dbReference>
<evidence type="ECO:0000313" key="7">
    <source>
        <dbReference type="Xenbase" id="XB-GENE-29097063"/>
    </source>
</evidence>
<dbReference type="InterPro" id="IPR050828">
    <property type="entry name" value="C-type_lectin/matrix_domain"/>
</dbReference>
<dbReference type="PROSITE" id="PS50041">
    <property type="entry name" value="C_TYPE_LECTIN_2"/>
    <property type="match status" value="1"/>
</dbReference>
<evidence type="ECO:0000256" key="2">
    <source>
        <dbReference type="SAM" id="MobiDB-lite"/>
    </source>
</evidence>
<dbReference type="PANTHER" id="PTHR45710:SF8">
    <property type="entry name" value="RERATING FAMILY MEMBER 4"/>
    <property type="match status" value="1"/>
</dbReference>
<keyword evidence="3" id="KW-1133">Transmembrane helix</keyword>
<sequence length="239" mass="26308">MPVAASKPLPERQPFLPDNCRVDMNGSASYRAAPAPQQPADPLDNGSAGAGDPEAPKNQGCRSLRLRFQQEISRHNLCILLVGIVIGIVIGVPIGIVTGKGIKRENYKSTTPTLTTTPGPCPPACPDKWTLYNRTCYFASLDTGDYNSAKSFCDKEGATLLQLNNETMEVIKYLRMEKTDLWIGLQRNSEGKWQWENGTLLAGDIKEDNNENHGCASYDGEIRALDCSTSRVWICMKKN</sequence>
<dbReference type="PANTHER" id="PTHR45710">
    <property type="entry name" value="C-TYPE LECTIN DOMAIN-CONTAINING PROTEIN 180"/>
    <property type="match status" value="1"/>
</dbReference>
<feature type="region of interest" description="Disordered" evidence="2">
    <location>
        <begin position="1"/>
        <end position="59"/>
    </location>
</feature>
<dbReference type="Gene3D" id="3.10.100.10">
    <property type="entry name" value="Mannose-Binding Protein A, subunit A"/>
    <property type="match status" value="1"/>
</dbReference>
<evidence type="ECO:0000256" key="3">
    <source>
        <dbReference type="SAM" id="Phobius"/>
    </source>
</evidence>
<reference evidence="6" key="1">
    <citation type="submission" date="2025-08" db="UniProtKB">
        <authorList>
            <consortium name="RefSeq"/>
        </authorList>
    </citation>
    <scope>IDENTIFICATION</scope>
    <source>
        <strain evidence="6">Nigerian</strain>
        <tissue evidence="6">Liver and blood</tissue>
    </source>
</reference>
<keyword evidence="5" id="KW-1185">Reference proteome</keyword>
<dbReference type="OMA" id="NENLNCA"/>
<dbReference type="SMART" id="SM00034">
    <property type="entry name" value="CLECT"/>
    <property type="match status" value="1"/>
</dbReference>
<evidence type="ECO:0000256" key="1">
    <source>
        <dbReference type="ARBA" id="ARBA00004401"/>
    </source>
</evidence>
<dbReference type="RefSeq" id="XP_031758967.1">
    <property type="nucleotide sequence ID" value="XM_031903107.1"/>
</dbReference>
<accession>A0A8J1JM59</accession>
<dbReference type="GeneID" id="116411115"/>
<feature type="domain" description="C-type lectin" evidence="4">
    <location>
        <begin position="132"/>
        <end position="236"/>
    </location>
</feature>
<dbReference type="InterPro" id="IPR001304">
    <property type="entry name" value="C-type_lectin-like"/>
</dbReference>
<dbReference type="OrthoDB" id="6133475at2759"/>
<dbReference type="KEGG" id="xtr:116411115"/>
<dbReference type="InterPro" id="IPR016187">
    <property type="entry name" value="CTDL_fold"/>
</dbReference>
<protein>
    <submittedName>
        <fullName evidence="6">Killer cell lectin-like receptor subfamily G member 1 isoform X1</fullName>
    </submittedName>
</protein>
<dbReference type="Proteomes" id="UP000008143">
    <property type="component" value="Chromosome 5"/>
</dbReference>
<keyword evidence="3" id="KW-0472">Membrane</keyword>
<evidence type="ECO:0000313" key="6">
    <source>
        <dbReference type="RefSeq" id="XP_031758967.1"/>
    </source>
</evidence>
<name>A0A8J1JM59_XENTR</name>
<dbReference type="AGR" id="Xenbase:XB-GENE-29097063"/>
<evidence type="ECO:0000259" key="4">
    <source>
        <dbReference type="PROSITE" id="PS50041"/>
    </source>
</evidence>
<feature type="transmembrane region" description="Helical" evidence="3">
    <location>
        <begin position="77"/>
        <end position="96"/>
    </location>
</feature>
<gene>
    <name evidence="6 7" type="primary">LOC116411115</name>
</gene>
<comment type="subcellular location">
    <subcellularLocation>
        <location evidence="1">Cell membrane</location>
        <topology evidence="1">Single-pass type II membrane protein</topology>
    </subcellularLocation>
</comment>
<organism evidence="5 6">
    <name type="scientific">Xenopus tropicalis</name>
    <name type="common">Western clawed frog</name>
    <name type="synonym">Silurana tropicalis</name>
    <dbReference type="NCBI Taxonomy" id="8364"/>
    <lineage>
        <taxon>Eukaryota</taxon>
        <taxon>Metazoa</taxon>
        <taxon>Chordata</taxon>
        <taxon>Craniata</taxon>
        <taxon>Vertebrata</taxon>
        <taxon>Euteleostomi</taxon>
        <taxon>Amphibia</taxon>
        <taxon>Batrachia</taxon>
        <taxon>Anura</taxon>
        <taxon>Pipoidea</taxon>
        <taxon>Pipidae</taxon>
        <taxon>Xenopodinae</taxon>
        <taxon>Xenopus</taxon>
        <taxon>Silurana</taxon>
    </lineage>
</organism>
<dbReference type="SUPFAM" id="SSF56436">
    <property type="entry name" value="C-type lectin-like"/>
    <property type="match status" value="1"/>
</dbReference>
<keyword evidence="3" id="KW-0812">Transmembrane</keyword>
<proteinExistence type="predicted"/>
<dbReference type="AlphaFoldDB" id="A0A8J1JM59"/>
<feature type="compositionally biased region" description="Low complexity" evidence="2">
    <location>
        <begin position="32"/>
        <end position="42"/>
    </location>
</feature>
<dbReference type="Xenbase" id="XB-GENE-29097063">
    <property type="gene designation" value="LOC116411115"/>
</dbReference>
<dbReference type="Pfam" id="PF00059">
    <property type="entry name" value="Lectin_C"/>
    <property type="match status" value="1"/>
</dbReference>
<dbReference type="GO" id="GO:0005886">
    <property type="term" value="C:plasma membrane"/>
    <property type="evidence" value="ECO:0007669"/>
    <property type="project" value="UniProtKB-SubCell"/>
</dbReference>